<dbReference type="PANTHER" id="PTHR10443:SF12">
    <property type="entry name" value="DIPEPTIDASE"/>
    <property type="match status" value="1"/>
</dbReference>
<dbReference type="Pfam" id="PF01244">
    <property type="entry name" value="Peptidase_M19"/>
    <property type="match status" value="1"/>
</dbReference>
<protein>
    <submittedName>
        <fullName evidence="1">Dipeptidase</fullName>
    </submittedName>
</protein>
<dbReference type="AlphaFoldDB" id="A0AAT9LAK2"/>
<evidence type="ECO:0000313" key="1">
    <source>
        <dbReference type="EMBL" id="QUL98095.1"/>
    </source>
</evidence>
<dbReference type="InterPro" id="IPR008257">
    <property type="entry name" value="Pept_M19"/>
</dbReference>
<dbReference type="KEGG" id="fcz:IMF26_08555"/>
<sequence length="346" mass="37502">MGISSLLPEKKKTATQEDLEILAERASELHRESTVIDGHAGTLFDIVHNLRDFGEESDTGHVDLPRLKRGGVHCVFLSAFITDRLWPIRGVRAGLEYADAFNRLAETRGIRAVKSSGDIEEAKSAGEIAVLLSFEGGEFLEGSLEALRMFYRLGLRMLTLTWNDRNLLADGAAVSKSRGGLTPLGLEVVREAGRLGIIVDVSHISEAGFWDLAEMGELPIVASHSNCHRLLAHPRNLTDDQLKAVAATGGVVGISFNPEYLVVPGEEATMSKVADHICHAVEVAGEEYVAIGSDFDSFSEKGPQPLCDISKMPLLTEELLRRGMPGKTITGILGGNWLRVLRAVIG</sequence>
<dbReference type="PANTHER" id="PTHR10443">
    <property type="entry name" value="MICROSOMAL DIPEPTIDASE"/>
    <property type="match status" value="1"/>
</dbReference>
<dbReference type="PROSITE" id="PS51365">
    <property type="entry name" value="RENAL_DIPEPTIDASE_2"/>
    <property type="match status" value="1"/>
</dbReference>
<organism evidence="1">
    <name type="scientific">Candidatus Fermentithermobacillus carboniphilus</name>
    <dbReference type="NCBI Taxonomy" id="3085328"/>
    <lineage>
        <taxon>Bacteria</taxon>
        <taxon>Bacillati</taxon>
        <taxon>Bacillota</taxon>
        <taxon>Candidatus Fermentithermobacillia</taxon>
        <taxon>Candidatus Fermentithermobacillales</taxon>
        <taxon>Candidatus Fermentithermobacillaceae</taxon>
        <taxon>Candidatus Fermentithermobacillus</taxon>
    </lineage>
</organism>
<dbReference type="EMBL" id="CP062796">
    <property type="protein sequence ID" value="QUL98095.1"/>
    <property type="molecule type" value="Genomic_DNA"/>
</dbReference>
<dbReference type="SUPFAM" id="SSF51556">
    <property type="entry name" value="Metallo-dependent hydrolases"/>
    <property type="match status" value="1"/>
</dbReference>
<name>A0AAT9LAK2_9FIRM</name>
<dbReference type="CDD" id="cd01301">
    <property type="entry name" value="rDP_like"/>
    <property type="match status" value="1"/>
</dbReference>
<accession>A0AAT9LAK2</accession>
<dbReference type="Gene3D" id="3.20.20.140">
    <property type="entry name" value="Metal-dependent hydrolases"/>
    <property type="match status" value="1"/>
</dbReference>
<reference evidence="1" key="2">
    <citation type="journal article" date="2023" name="Biology">
        <title>Prokaryotic Life Associated with Coal-Fire Gas Vents Revealed by Metagenomics.</title>
        <authorList>
            <person name="Kadnikov V.V."/>
            <person name="Mardanov A.V."/>
            <person name="Beletsky A.V."/>
            <person name="Karnachuk O.V."/>
            <person name="Ravin N.V."/>
        </authorList>
    </citation>
    <scope>NUCLEOTIDE SEQUENCE</scope>
    <source>
        <strain evidence="1">Bu02</strain>
    </source>
</reference>
<reference evidence="1" key="1">
    <citation type="submission" date="2020-10" db="EMBL/GenBank/DDBJ databases">
        <authorList>
            <person name="Kadnikov V."/>
            <person name="Beletsky A.V."/>
            <person name="Mardanov A.V."/>
            <person name="Karnachuk O.V."/>
            <person name="Ravin N.V."/>
        </authorList>
    </citation>
    <scope>NUCLEOTIDE SEQUENCE</scope>
    <source>
        <strain evidence="1">Bu02</strain>
    </source>
</reference>
<proteinExistence type="predicted"/>
<dbReference type="GO" id="GO:0006508">
    <property type="term" value="P:proteolysis"/>
    <property type="evidence" value="ECO:0007669"/>
    <property type="project" value="InterPro"/>
</dbReference>
<gene>
    <name evidence="1" type="ORF">IMF26_08555</name>
</gene>
<dbReference type="InterPro" id="IPR032466">
    <property type="entry name" value="Metal_Hydrolase"/>
</dbReference>
<dbReference type="GO" id="GO:0070573">
    <property type="term" value="F:metallodipeptidase activity"/>
    <property type="evidence" value="ECO:0007669"/>
    <property type="project" value="InterPro"/>
</dbReference>